<dbReference type="Proteomes" id="UP000015103">
    <property type="component" value="Unassembled WGS sequence"/>
</dbReference>
<organism evidence="3 4">
    <name type="scientific">Rhodnius prolixus</name>
    <name type="common">Triatomid bug</name>
    <dbReference type="NCBI Taxonomy" id="13249"/>
    <lineage>
        <taxon>Eukaryota</taxon>
        <taxon>Metazoa</taxon>
        <taxon>Ecdysozoa</taxon>
        <taxon>Arthropoda</taxon>
        <taxon>Hexapoda</taxon>
        <taxon>Insecta</taxon>
        <taxon>Pterygota</taxon>
        <taxon>Neoptera</taxon>
        <taxon>Paraneoptera</taxon>
        <taxon>Hemiptera</taxon>
        <taxon>Heteroptera</taxon>
        <taxon>Panheteroptera</taxon>
        <taxon>Cimicomorpha</taxon>
        <taxon>Reduviidae</taxon>
        <taxon>Triatominae</taxon>
        <taxon>Rhodnius</taxon>
    </lineage>
</organism>
<evidence type="ECO:0000313" key="3">
    <source>
        <dbReference type="EnsemblMetazoa" id="RPRC011806-PA"/>
    </source>
</evidence>
<dbReference type="VEuPathDB" id="VectorBase:RPRC011806"/>
<dbReference type="GO" id="GO:0000725">
    <property type="term" value="P:recombinational repair"/>
    <property type="evidence" value="ECO:0007669"/>
    <property type="project" value="InterPro"/>
</dbReference>
<name>T1I687_RHOPR</name>
<feature type="region of interest" description="Disordered" evidence="1">
    <location>
        <begin position="89"/>
        <end position="123"/>
    </location>
</feature>
<dbReference type="Pfam" id="PF15072">
    <property type="entry name" value="HROB"/>
    <property type="match status" value="1"/>
</dbReference>
<protein>
    <recommendedName>
        <fullName evidence="2">Homologous recombination OB-fold protein OB-fold domain-containing protein</fullName>
    </recommendedName>
</protein>
<sequence length="212" mass="23765">MLHREVWEKFNSEMTPGSVLVLKNVGVISAGATSRRHVLNITTNNLTAIYSNRQDEHVQVRKISELPTGDHSKMLFEWEQIIATPPVLNKSSRSRSFPADSRELSSRPTGSSTPVAASTTNKPLHFRRQLLKGQNNIINRTLQNKSQPEHPFKRFKSVPLNNINSAAVGNQTARNQTSLPVQNKNPFQFDTDTSVVDSLLDGIDTNSLFEEF</sequence>
<feature type="compositionally biased region" description="Polar residues" evidence="1">
    <location>
        <begin position="106"/>
        <end position="122"/>
    </location>
</feature>
<dbReference type="InterPro" id="IPR028045">
    <property type="entry name" value="HROB"/>
</dbReference>
<dbReference type="PANTHER" id="PTHR14523">
    <property type="entry name" value="UNCHARACTERIZED PROTEIN C17ORF53 HOMOLOG"/>
    <property type="match status" value="1"/>
</dbReference>
<evidence type="ECO:0000256" key="1">
    <source>
        <dbReference type="SAM" id="MobiDB-lite"/>
    </source>
</evidence>
<reference evidence="3" key="1">
    <citation type="submission" date="2015-05" db="UniProtKB">
        <authorList>
            <consortium name="EnsemblMetazoa"/>
        </authorList>
    </citation>
    <scope>IDENTIFICATION</scope>
</reference>
<dbReference type="InterPro" id="IPR058570">
    <property type="entry name" value="HROB_OB"/>
</dbReference>
<dbReference type="EMBL" id="ACPB03013770">
    <property type="status" value="NOT_ANNOTATED_CDS"/>
    <property type="molecule type" value="Genomic_DNA"/>
</dbReference>
<dbReference type="InParanoid" id="T1I687"/>
<evidence type="ECO:0000313" key="4">
    <source>
        <dbReference type="Proteomes" id="UP000015103"/>
    </source>
</evidence>
<evidence type="ECO:0000259" key="2">
    <source>
        <dbReference type="Pfam" id="PF15072"/>
    </source>
</evidence>
<dbReference type="EnsemblMetazoa" id="RPRC011806-RA">
    <property type="protein sequence ID" value="RPRC011806-PA"/>
    <property type="gene ID" value="RPRC011806"/>
</dbReference>
<accession>T1I687</accession>
<dbReference type="HOGENOM" id="CLU_1301068_0_0_1"/>
<dbReference type="PANTHER" id="PTHR14523:SF1">
    <property type="entry name" value="HOMOLOGOUS RECOMBINATION OB-FOLD PROTEIN"/>
    <property type="match status" value="1"/>
</dbReference>
<proteinExistence type="predicted"/>
<keyword evidence="4" id="KW-1185">Reference proteome</keyword>
<dbReference type="AlphaFoldDB" id="T1I687"/>
<feature type="domain" description="Homologous recombination OB-fold protein OB-fold" evidence="2">
    <location>
        <begin position="1"/>
        <end position="52"/>
    </location>
</feature>